<dbReference type="InterPro" id="IPR035979">
    <property type="entry name" value="RBD_domain_sf"/>
</dbReference>
<feature type="compositionally biased region" description="Pro residues" evidence="1">
    <location>
        <begin position="648"/>
        <end position="657"/>
    </location>
</feature>
<feature type="compositionally biased region" description="Polar residues" evidence="1">
    <location>
        <begin position="1216"/>
        <end position="1230"/>
    </location>
</feature>
<feature type="compositionally biased region" description="Basic and acidic residues" evidence="1">
    <location>
        <begin position="1231"/>
        <end position="1241"/>
    </location>
</feature>
<evidence type="ECO:0008006" key="4">
    <source>
        <dbReference type="Google" id="ProtNLM"/>
    </source>
</evidence>
<feature type="region of interest" description="Disordered" evidence="1">
    <location>
        <begin position="373"/>
        <end position="448"/>
    </location>
</feature>
<feature type="region of interest" description="Disordered" evidence="1">
    <location>
        <begin position="1040"/>
        <end position="1066"/>
    </location>
</feature>
<feature type="compositionally biased region" description="Basic residues" evidence="1">
    <location>
        <begin position="1299"/>
        <end position="1313"/>
    </location>
</feature>
<organism evidence="2 3">
    <name type="scientific">Podospora bellae-mahoneyi</name>
    <dbReference type="NCBI Taxonomy" id="2093777"/>
    <lineage>
        <taxon>Eukaryota</taxon>
        <taxon>Fungi</taxon>
        <taxon>Dikarya</taxon>
        <taxon>Ascomycota</taxon>
        <taxon>Pezizomycotina</taxon>
        <taxon>Sordariomycetes</taxon>
        <taxon>Sordariomycetidae</taxon>
        <taxon>Sordariales</taxon>
        <taxon>Podosporaceae</taxon>
        <taxon>Podospora</taxon>
    </lineage>
</organism>
<dbReference type="Proteomes" id="UP001322138">
    <property type="component" value="Unassembled WGS sequence"/>
</dbReference>
<feature type="compositionally biased region" description="Polar residues" evidence="1">
    <location>
        <begin position="795"/>
        <end position="806"/>
    </location>
</feature>
<protein>
    <recommendedName>
        <fullName evidence="4">RRM domain-containing protein</fullName>
    </recommendedName>
</protein>
<reference evidence="2 3" key="1">
    <citation type="journal article" date="2023" name="bioRxiv">
        <title>High-quality genome assemblies of four members of thePodospora anserinaspecies complex.</title>
        <authorList>
            <person name="Ament-Velasquez S.L."/>
            <person name="Vogan A.A."/>
            <person name="Wallerman O."/>
            <person name="Hartmann F."/>
            <person name="Gautier V."/>
            <person name="Silar P."/>
            <person name="Giraud T."/>
            <person name="Johannesson H."/>
        </authorList>
    </citation>
    <scope>NUCLEOTIDE SEQUENCE [LARGE SCALE GENOMIC DNA]</scope>
    <source>
        <strain evidence="2 3">CBS 112042</strain>
    </source>
</reference>
<feature type="compositionally biased region" description="Basic residues" evidence="1">
    <location>
        <begin position="1244"/>
        <end position="1255"/>
    </location>
</feature>
<dbReference type="SUPFAM" id="SSF54928">
    <property type="entry name" value="RNA-binding domain, RBD"/>
    <property type="match status" value="1"/>
</dbReference>
<dbReference type="EMBL" id="JAFFGZ010000001">
    <property type="protein sequence ID" value="KAK4648917.1"/>
    <property type="molecule type" value="Genomic_DNA"/>
</dbReference>
<feature type="compositionally biased region" description="Low complexity" evidence="1">
    <location>
        <begin position="977"/>
        <end position="992"/>
    </location>
</feature>
<evidence type="ECO:0000313" key="2">
    <source>
        <dbReference type="EMBL" id="KAK4648917.1"/>
    </source>
</evidence>
<gene>
    <name evidence="2" type="ORF">QC761_0015980</name>
</gene>
<feature type="region of interest" description="Disordered" evidence="1">
    <location>
        <begin position="584"/>
        <end position="675"/>
    </location>
</feature>
<sequence length="1334" mass="146106">MATLPKGRMVSFQISSNDRQTPTVVAMASNGTPLPTPLMSYYFKIPRNSPCVISVNKTGKAPRFYSDPLSIPKRDIESWNQAKIEKEACTIRAQHPALADSVIRPTSWEDLYRYYDAHDLWLQGAWNLWCVVDELGYQNEKIECYRQQMRAMQNLGHRFPLQPYELSMISDFVEGWISYAENRLMLIEWDGSYDILQLFSPTDWKEGGIEGLNQTQAAFLSDELTYWHEHWREQYENPAAFFPPDQWHHLGGKYAKEDSLTEPRKRFVTPYDKPLAASSDTLQHPLPTVLSTTQPSIKQEDYMPVHNKTTGAYSQPVAFSKPVLSFKPAPASPSVPAPPSVPAYHSLPKGYPIVVNGTMPAPHSIVVENHATSEEAKPDNATKPAGDGDAITVGTEASGPSRIPERSLEETGDRQEQQSATADPNIPQRAYSSRNKGRKNFPNPISTRPISDSTYAKCYNRDKSPGIYSGKMSAGHFVACPCGRCSTLSRTALVKQIDYFPGMTQCEKVSRFQEYFSRYGVIQQCDIKTTAKTGSCYALIRYSLESSAVAAVASADGLPLSPLSSSMRLEHPWYSKYWAPRPYTRTPPKATRETPRVTPPSRRRFPPDQGFLNRGTAQQQHGGTSSLGSASGRKKVGQPSISPEYMRGPPPGFPPISQPQAGLQPSPPRMQPHPVGATEYNLDYHGPAHRQPCVPFHHQMTEIPEKPQNYGNLPPAHHFNQSFQQHGPPQWHHGPPHWQHAHPLPPPPPPHLPPYFGPANFVGPIPQPPYQAPPVFYNQGGPHGNAQCPVDPQMRSPQARTRQSPEQDMVGSQPLSHSSSSSNTHTTHAISQVWVVVDKAAAAEHTNKGRPVKAGTSPDEPSTPIDTVSTQEDGRVAGTLEKAVQEGESSDQGGTVVRHAQFSIHDVRFIQDMSGTVRIRPNRRNQHQALPAEWLVVDSRSATPAEQRQPSGFKKGKNKTKPGARPSSRPSTPVDFSSSQAESSKAQASTSTERPKSVTGNAALKVPEPKGYRADAGGSLKLSWNPKGPAIRVNHLADQMLPPPLRTGSPQEGPSTGPVLKGNNSKQARFQRFDSLSSIPDCPVLPRACDLFTNYPDLSTSPPKIVMTPAETTPNKEMASHPTINGLLNGTNRGISDSSLAQSFYTAKSTFSSRENSPPEAAKDELFVSPPETPTKTSQPSSRTLPAHPIPKLTAAAPVLEVPVETPKLDKGKSTAPLQPETSVSNLKTSEPTDSKPEAPKPKSSSKNKHKKKNKTRADTEAGPSSSQPQEQQQQLPTPVGSKPNSRPAIPAGDANVRNQKKRQAHAKSKAERKRSAAAASPNKWGPSSSGADA</sequence>
<evidence type="ECO:0000256" key="1">
    <source>
        <dbReference type="SAM" id="MobiDB-lite"/>
    </source>
</evidence>
<feature type="region of interest" description="Disordered" evidence="1">
    <location>
        <begin position="845"/>
        <end position="874"/>
    </location>
</feature>
<comment type="caution">
    <text evidence="2">The sequence shown here is derived from an EMBL/GenBank/DDBJ whole genome shotgun (WGS) entry which is preliminary data.</text>
</comment>
<feature type="compositionally biased region" description="Low complexity" evidence="1">
    <location>
        <begin position="1264"/>
        <end position="1277"/>
    </location>
</feature>
<feature type="compositionally biased region" description="Polar residues" evidence="1">
    <location>
        <begin position="615"/>
        <end position="629"/>
    </location>
</feature>
<dbReference type="GeneID" id="87891080"/>
<name>A0ABR0FZL6_9PEZI</name>
<dbReference type="RefSeq" id="XP_062737892.1">
    <property type="nucleotide sequence ID" value="XM_062872005.1"/>
</dbReference>
<feature type="region of interest" description="Disordered" evidence="1">
    <location>
        <begin position="772"/>
        <end position="826"/>
    </location>
</feature>
<feature type="compositionally biased region" description="Low complexity" evidence="1">
    <location>
        <begin position="816"/>
        <end position="826"/>
    </location>
</feature>
<evidence type="ECO:0000313" key="3">
    <source>
        <dbReference type="Proteomes" id="UP001322138"/>
    </source>
</evidence>
<proteinExistence type="predicted"/>
<feature type="region of interest" description="Disordered" evidence="1">
    <location>
        <begin position="724"/>
        <end position="750"/>
    </location>
</feature>
<feature type="compositionally biased region" description="Basic and acidic residues" evidence="1">
    <location>
        <begin position="403"/>
        <end position="416"/>
    </location>
</feature>
<feature type="compositionally biased region" description="Polar residues" evidence="1">
    <location>
        <begin position="1174"/>
        <end position="1184"/>
    </location>
</feature>
<feature type="region of interest" description="Disordered" evidence="1">
    <location>
        <begin position="930"/>
        <end position="1012"/>
    </location>
</feature>
<keyword evidence="3" id="KW-1185">Reference proteome</keyword>
<accession>A0ABR0FZL6</accession>
<feature type="compositionally biased region" description="Polar residues" evidence="1">
    <location>
        <begin position="940"/>
        <end position="950"/>
    </location>
</feature>
<feature type="compositionally biased region" description="Low complexity" evidence="1">
    <location>
        <begin position="724"/>
        <end position="742"/>
    </location>
</feature>
<feature type="region of interest" description="Disordered" evidence="1">
    <location>
        <begin position="1150"/>
        <end position="1334"/>
    </location>
</feature>